<dbReference type="SMART" id="SM00428">
    <property type="entry name" value="H3"/>
    <property type="match status" value="1"/>
</dbReference>
<dbReference type="EMBL" id="CATOUU010000033">
    <property type="protein sequence ID" value="CAI9913769.1"/>
    <property type="molecule type" value="Genomic_DNA"/>
</dbReference>
<dbReference type="GO" id="GO:0000786">
    <property type="term" value="C:nucleosome"/>
    <property type="evidence" value="ECO:0007669"/>
    <property type="project" value="InterPro"/>
</dbReference>
<accession>A0AA86N7B0</accession>
<evidence type="ECO:0000313" key="4">
    <source>
        <dbReference type="EMBL" id="CAI9913769.1"/>
    </source>
</evidence>
<dbReference type="InterPro" id="IPR000164">
    <property type="entry name" value="Histone_H3/CENP-A"/>
</dbReference>
<dbReference type="PANTHER" id="PTHR45810:SF1">
    <property type="entry name" value="HISTONE H3-LIKE CENTROMERIC PROTEIN A"/>
    <property type="match status" value="1"/>
</dbReference>
<dbReference type="AlphaFoldDB" id="A0AA86N7B0"/>
<protein>
    <submittedName>
        <fullName evidence="4">Histone H3</fullName>
    </submittedName>
    <submittedName>
        <fullName evidence="6">Histone_H3</fullName>
    </submittedName>
</protein>
<feature type="compositionally biased region" description="Polar residues" evidence="2">
    <location>
        <begin position="13"/>
        <end position="23"/>
    </location>
</feature>
<feature type="domain" description="Core Histone H2A/H2B/H3" evidence="3">
    <location>
        <begin position="28"/>
        <end position="123"/>
    </location>
</feature>
<evidence type="ECO:0000256" key="2">
    <source>
        <dbReference type="SAM" id="MobiDB-lite"/>
    </source>
</evidence>
<organism evidence="4">
    <name type="scientific">Hexamita inflata</name>
    <dbReference type="NCBI Taxonomy" id="28002"/>
    <lineage>
        <taxon>Eukaryota</taxon>
        <taxon>Metamonada</taxon>
        <taxon>Diplomonadida</taxon>
        <taxon>Hexamitidae</taxon>
        <taxon>Hexamitinae</taxon>
        <taxon>Hexamita</taxon>
    </lineage>
</organism>
<dbReference type="EMBL" id="CAXDID020000119">
    <property type="protein sequence ID" value="CAL6031100.1"/>
    <property type="molecule type" value="Genomic_DNA"/>
</dbReference>
<dbReference type="GO" id="GO:0003677">
    <property type="term" value="F:DNA binding"/>
    <property type="evidence" value="ECO:0007669"/>
    <property type="project" value="InterPro"/>
</dbReference>
<evidence type="ECO:0000259" key="3">
    <source>
        <dbReference type="Pfam" id="PF00125"/>
    </source>
</evidence>
<evidence type="ECO:0000313" key="7">
    <source>
        <dbReference type="EMBL" id="CAL6031100.1"/>
    </source>
</evidence>
<dbReference type="Proteomes" id="UP001642409">
    <property type="component" value="Unassembled WGS sequence"/>
</dbReference>
<dbReference type="GO" id="GO:0030527">
    <property type="term" value="F:structural constituent of chromatin"/>
    <property type="evidence" value="ECO:0007669"/>
    <property type="project" value="InterPro"/>
</dbReference>
<comment type="similarity">
    <text evidence="1">Belongs to the histone H3 family.</text>
</comment>
<keyword evidence="9" id="KW-1185">Reference proteome</keyword>
<dbReference type="Pfam" id="PF00125">
    <property type="entry name" value="Histone"/>
    <property type="match status" value="1"/>
</dbReference>
<proteinExistence type="inferred from homology"/>
<dbReference type="PANTHER" id="PTHR45810">
    <property type="entry name" value="HISTONE H3.2"/>
    <property type="match status" value="1"/>
</dbReference>
<evidence type="ECO:0000313" key="5">
    <source>
        <dbReference type="EMBL" id="CAI9915524.1"/>
    </source>
</evidence>
<dbReference type="EMBL" id="CAXDID020000773">
    <property type="protein sequence ID" value="CAL6113719.1"/>
    <property type="molecule type" value="Genomic_DNA"/>
</dbReference>
<name>A0AA86N7B0_9EUKA</name>
<dbReference type="GO" id="GO:0046982">
    <property type="term" value="F:protein heterodimerization activity"/>
    <property type="evidence" value="ECO:0007669"/>
    <property type="project" value="InterPro"/>
</dbReference>
<dbReference type="EMBL" id="CATOUU010000075">
    <property type="protein sequence ID" value="CAI9915524.1"/>
    <property type="molecule type" value="Genomic_DNA"/>
</dbReference>
<sequence>MNRHSNPKVVARKSSSLHSSGSQRIHKKSLAMKEIYAMQKYPGPLFRRLPFARIVKYEIEEIQQRSRTVAEHIDYRIQFDALDALQQAAEAFLVDLFAMCQLTAEHSKRVTIMDRDLLLVLRIRKLFGLQ</sequence>
<comment type="caution">
    <text evidence="4">The sequence shown here is derived from an EMBL/GenBank/DDBJ whole genome shotgun (WGS) entry which is preliminary data.</text>
</comment>
<dbReference type="SUPFAM" id="SSF47113">
    <property type="entry name" value="Histone-fold"/>
    <property type="match status" value="1"/>
</dbReference>
<dbReference type="Gene3D" id="1.10.20.10">
    <property type="entry name" value="Histone, subunit A"/>
    <property type="match status" value="1"/>
</dbReference>
<evidence type="ECO:0000313" key="6">
    <source>
        <dbReference type="EMBL" id="CAL5985456.1"/>
    </source>
</evidence>
<dbReference type="EMBL" id="CAXDID020000019">
    <property type="protein sequence ID" value="CAL5985456.1"/>
    <property type="molecule type" value="Genomic_DNA"/>
</dbReference>
<dbReference type="InterPro" id="IPR007125">
    <property type="entry name" value="H2A/H2B/H3"/>
</dbReference>
<gene>
    <name evidence="4" type="ORF">HINF_LOCUS1414</name>
    <name evidence="5" type="ORF">HINF_LOCUS3169</name>
    <name evidence="7" type="ORF">HINF_LOCUS33839</name>
    <name evidence="8" type="ORF">HINF_LOCUS77640</name>
    <name evidence="6" type="ORF">HINF_LOCUS8917</name>
</gene>
<evidence type="ECO:0000256" key="1">
    <source>
        <dbReference type="ARBA" id="ARBA00010343"/>
    </source>
</evidence>
<dbReference type="InterPro" id="IPR009072">
    <property type="entry name" value="Histone-fold"/>
</dbReference>
<evidence type="ECO:0000313" key="8">
    <source>
        <dbReference type="EMBL" id="CAL6113719.1"/>
    </source>
</evidence>
<reference evidence="6 9" key="2">
    <citation type="submission" date="2024-07" db="EMBL/GenBank/DDBJ databases">
        <authorList>
            <person name="Akdeniz Z."/>
        </authorList>
    </citation>
    <scope>NUCLEOTIDE SEQUENCE [LARGE SCALE GENOMIC DNA]</scope>
</reference>
<evidence type="ECO:0000313" key="9">
    <source>
        <dbReference type="Proteomes" id="UP001642409"/>
    </source>
</evidence>
<feature type="region of interest" description="Disordered" evidence="2">
    <location>
        <begin position="1"/>
        <end position="26"/>
    </location>
</feature>
<reference evidence="4" key="1">
    <citation type="submission" date="2023-06" db="EMBL/GenBank/DDBJ databases">
        <authorList>
            <person name="Kurt Z."/>
        </authorList>
    </citation>
    <scope>NUCLEOTIDE SEQUENCE</scope>
</reference>